<sequence>MKKNGFSSQLTALNGRLTELFNKATTLPSIPSYLASDAFKELSFASEELQVAYEQILHQNSELERVYDELRSANQRYRAIFELMPEAYLITSASGKIEEANSAAAQLLNIQQQFLPGKMLSLFIHPEDRSTFYLETSRIHRRSHKQEWQLRFRDRLGETHYTAVTVAPLSETLNEGDRLLWCVRNITEQKRAQMALTASLAEIQQERTPHVYDKGEIIPLNPQTLWLVCEGLVKLSTFCENNDEMLIGLVGASMPFGCHLTALNIYQATALSEVKLVSISMSELSAFPIFAQVILGQYNRRLQQTELLLANFGRRNVEERLWNLLCLLKEEIGEPVAEGTRLTVRLTHQDLANACSTSRVTVTRLLNKFRQDNRLICDRQHHLIVVNSQL</sequence>
<dbReference type="Pfam" id="PF13545">
    <property type="entry name" value="HTH_Crp_2"/>
    <property type="match status" value="1"/>
</dbReference>
<dbReference type="NCBIfam" id="TIGR00229">
    <property type="entry name" value="sensory_box"/>
    <property type="match status" value="1"/>
</dbReference>
<gene>
    <name evidence="8" type="ORF">BH720_06735</name>
</gene>
<protein>
    <recommendedName>
        <fullName evidence="9">Transcriptional regulator</fullName>
    </recommendedName>
</protein>
<dbReference type="OrthoDB" id="5242211at2"/>
<dbReference type="InterPro" id="IPR018490">
    <property type="entry name" value="cNMP-bd_dom_sf"/>
</dbReference>
<evidence type="ECO:0000259" key="5">
    <source>
        <dbReference type="PROSITE" id="PS50112"/>
    </source>
</evidence>
<dbReference type="InterPro" id="IPR014710">
    <property type="entry name" value="RmlC-like_jellyroll"/>
</dbReference>
<dbReference type="InterPro" id="IPR013767">
    <property type="entry name" value="PAS_fold"/>
</dbReference>
<evidence type="ECO:0000256" key="1">
    <source>
        <dbReference type="ARBA" id="ARBA00023015"/>
    </source>
</evidence>
<dbReference type="CDD" id="cd00130">
    <property type="entry name" value="PAS"/>
    <property type="match status" value="1"/>
</dbReference>
<keyword evidence="3" id="KW-0804">Transcription</keyword>
<feature type="domain" description="PAS" evidence="5">
    <location>
        <begin position="73"/>
        <end position="143"/>
    </location>
</feature>
<dbReference type="PROSITE" id="PS51063">
    <property type="entry name" value="HTH_CRP_2"/>
    <property type="match status" value="1"/>
</dbReference>
<dbReference type="PROSITE" id="PS50112">
    <property type="entry name" value="PAS"/>
    <property type="match status" value="1"/>
</dbReference>
<dbReference type="SMART" id="SM00419">
    <property type="entry name" value="HTH_CRP"/>
    <property type="match status" value="1"/>
</dbReference>
<dbReference type="Gene3D" id="2.60.120.10">
    <property type="entry name" value="Jelly Rolls"/>
    <property type="match status" value="1"/>
</dbReference>
<dbReference type="InterPro" id="IPR052155">
    <property type="entry name" value="Biofilm_reg_signaling"/>
</dbReference>
<feature type="domain" description="HTH crp-type" evidence="7">
    <location>
        <begin position="315"/>
        <end position="389"/>
    </location>
</feature>
<dbReference type="SUPFAM" id="SSF55785">
    <property type="entry name" value="PYP-like sensor domain (PAS domain)"/>
    <property type="match status" value="1"/>
</dbReference>
<dbReference type="SMART" id="SM00091">
    <property type="entry name" value="PAS"/>
    <property type="match status" value="1"/>
</dbReference>
<evidence type="ECO:0008006" key="9">
    <source>
        <dbReference type="Google" id="ProtNLM"/>
    </source>
</evidence>
<dbReference type="Pfam" id="PF00989">
    <property type="entry name" value="PAS"/>
    <property type="match status" value="1"/>
</dbReference>
<dbReference type="AlphaFoldDB" id="A0A1E5QMW6"/>
<dbReference type="PANTHER" id="PTHR44757">
    <property type="entry name" value="DIGUANYLATE CYCLASE DGCP"/>
    <property type="match status" value="1"/>
</dbReference>
<dbReference type="Gene3D" id="3.30.450.20">
    <property type="entry name" value="PAS domain"/>
    <property type="match status" value="1"/>
</dbReference>
<dbReference type="InterPro" id="IPR000014">
    <property type="entry name" value="PAS"/>
</dbReference>
<dbReference type="InterPro" id="IPR000700">
    <property type="entry name" value="PAS-assoc_C"/>
</dbReference>
<dbReference type="GO" id="GO:0003677">
    <property type="term" value="F:DNA binding"/>
    <property type="evidence" value="ECO:0007669"/>
    <property type="project" value="UniProtKB-KW"/>
</dbReference>
<feature type="coiled-coil region" evidence="4">
    <location>
        <begin position="46"/>
        <end position="80"/>
    </location>
</feature>
<evidence type="ECO:0000256" key="4">
    <source>
        <dbReference type="SAM" id="Coils"/>
    </source>
</evidence>
<evidence type="ECO:0000259" key="6">
    <source>
        <dbReference type="PROSITE" id="PS50113"/>
    </source>
</evidence>
<evidence type="ECO:0000313" key="8">
    <source>
        <dbReference type="EMBL" id="OEJ75968.1"/>
    </source>
</evidence>
<evidence type="ECO:0000256" key="3">
    <source>
        <dbReference type="ARBA" id="ARBA00023163"/>
    </source>
</evidence>
<dbReference type="EMBL" id="MJGC01000042">
    <property type="protein sequence ID" value="OEJ75968.1"/>
    <property type="molecule type" value="Genomic_DNA"/>
</dbReference>
<keyword evidence="2" id="KW-0238">DNA-binding</keyword>
<dbReference type="SUPFAM" id="SSF51206">
    <property type="entry name" value="cAMP-binding domain-like"/>
    <property type="match status" value="1"/>
</dbReference>
<name>A0A1E5QMW6_9CYAN</name>
<accession>A0A1E5QMW6</accession>
<dbReference type="STRING" id="1781255.BH720_06735"/>
<comment type="caution">
    <text evidence="8">The sequence shown here is derived from an EMBL/GenBank/DDBJ whole genome shotgun (WGS) entry which is preliminary data.</text>
</comment>
<keyword evidence="1" id="KW-0805">Transcription regulation</keyword>
<feature type="domain" description="PAC" evidence="6">
    <location>
        <begin position="146"/>
        <end position="198"/>
    </location>
</feature>
<evidence type="ECO:0000259" key="7">
    <source>
        <dbReference type="PROSITE" id="PS51063"/>
    </source>
</evidence>
<reference evidence="8" key="1">
    <citation type="submission" date="2016-09" db="EMBL/GenBank/DDBJ databases">
        <title>Draft genome of thermotolerant cyanobacterium Desertifilum sp. strain IPPAS B-1220.</title>
        <authorList>
            <person name="Sinetova M.A."/>
            <person name="Bolakhan K."/>
            <person name="Zayadan B.K."/>
            <person name="Mironov K.S."/>
            <person name="Ustinova V."/>
            <person name="Kupriyanova E.V."/>
            <person name="Sidorov R.A."/>
            <person name="Skrypnik A.N."/>
            <person name="Gogoleva N.E."/>
            <person name="Gogolev Y.V."/>
            <person name="Los D.A."/>
        </authorList>
    </citation>
    <scope>NUCLEOTIDE SEQUENCE [LARGE SCALE GENOMIC DNA]</scope>
    <source>
        <strain evidence="8">IPPAS B-1220</strain>
    </source>
</reference>
<dbReference type="InterPro" id="IPR035965">
    <property type="entry name" value="PAS-like_dom_sf"/>
</dbReference>
<dbReference type="PROSITE" id="PS50113">
    <property type="entry name" value="PAC"/>
    <property type="match status" value="1"/>
</dbReference>
<dbReference type="InterPro" id="IPR012318">
    <property type="entry name" value="HTH_CRP"/>
</dbReference>
<dbReference type="PANTHER" id="PTHR44757:SF2">
    <property type="entry name" value="BIOFILM ARCHITECTURE MAINTENANCE PROTEIN MBAA"/>
    <property type="match status" value="1"/>
</dbReference>
<dbReference type="InterPro" id="IPR036390">
    <property type="entry name" value="WH_DNA-bd_sf"/>
</dbReference>
<dbReference type="GO" id="GO:0006355">
    <property type="term" value="P:regulation of DNA-templated transcription"/>
    <property type="evidence" value="ECO:0007669"/>
    <property type="project" value="InterPro"/>
</dbReference>
<keyword evidence="4" id="KW-0175">Coiled coil</keyword>
<evidence type="ECO:0000256" key="2">
    <source>
        <dbReference type="ARBA" id="ARBA00023125"/>
    </source>
</evidence>
<dbReference type="RefSeq" id="WP_069966409.1">
    <property type="nucleotide sequence ID" value="NZ_CM124774.1"/>
</dbReference>
<organism evidence="8">
    <name type="scientific">Desertifilum tharense IPPAS B-1220</name>
    <dbReference type="NCBI Taxonomy" id="1781255"/>
    <lineage>
        <taxon>Bacteria</taxon>
        <taxon>Bacillati</taxon>
        <taxon>Cyanobacteriota</taxon>
        <taxon>Cyanophyceae</taxon>
        <taxon>Desertifilales</taxon>
        <taxon>Desertifilaceae</taxon>
        <taxon>Desertifilum</taxon>
    </lineage>
</organism>
<proteinExistence type="predicted"/>
<dbReference type="SUPFAM" id="SSF46785">
    <property type="entry name" value="Winged helix' DNA-binding domain"/>
    <property type="match status" value="1"/>
</dbReference>